<dbReference type="Gene3D" id="1.20.58.1310">
    <property type="entry name" value="PRONE domain, subdomain 2"/>
    <property type="match status" value="1"/>
</dbReference>
<dbReference type="AlphaFoldDB" id="A0A5J4YPP3"/>
<dbReference type="OrthoDB" id="1053009at2759"/>
<reference evidence="3" key="1">
    <citation type="journal article" date="2019" name="Nat. Commun.">
        <title>Expansion of phycobilisome linker gene families in mesophilic red algae.</title>
        <authorList>
            <person name="Lee J."/>
            <person name="Kim D."/>
            <person name="Bhattacharya D."/>
            <person name="Yoon H.S."/>
        </authorList>
    </citation>
    <scope>NUCLEOTIDE SEQUENCE [LARGE SCALE GENOMIC DNA]</scope>
    <source>
        <strain evidence="3">CCMP 1328</strain>
    </source>
</reference>
<sequence length="174" mass="19399">MMPIPSSFVGKLPASGHEILGDDLVAMMSRNTAFDIKSYLVQRGQWNERDAGFLASNLEKAILSWEMRLETEKSASSKRKLDLNFSRRNKLKNMHLVLAKARIALKHLREAFPFMAPTALQMAKVCANLDAGKAGLEAYSRALEGRAGVIKERLLQIISADIDEGNRKPNSSKR</sequence>
<dbReference type="GO" id="GO:0005085">
    <property type="term" value="F:guanyl-nucleotide exchange factor activity"/>
    <property type="evidence" value="ECO:0007669"/>
    <property type="project" value="InterPro"/>
</dbReference>
<name>A0A5J4YPP3_PORPP</name>
<proteinExistence type="predicted"/>
<comment type="caution">
    <text evidence="2">The sequence shown here is derived from an EMBL/GenBank/DDBJ whole genome shotgun (WGS) entry which is preliminary data.</text>
</comment>
<dbReference type="PANTHER" id="PTHR33101">
    <property type="entry name" value="ROP GUANINE NUCLEOTIDE EXCHANGE FACTOR 1"/>
    <property type="match status" value="1"/>
</dbReference>
<accession>A0A5J4YPP3</accession>
<dbReference type="EMBL" id="VRMN01000007">
    <property type="protein sequence ID" value="KAA8493409.1"/>
    <property type="molecule type" value="Genomic_DNA"/>
</dbReference>
<dbReference type="Pfam" id="PF03759">
    <property type="entry name" value="PRONE"/>
    <property type="match status" value="1"/>
</dbReference>
<dbReference type="InterPro" id="IPR005512">
    <property type="entry name" value="PRONE_dom"/>
</dbReference>
<dbReference type="PROSITE" id="PS51334">
    <property type="entry name" value="PRONE"/>
    <property type="match status" value="1"/>
</dbReference>
<feature type="domain" description="PRONE" evidence="1">
    <location>
        <begin position="1"/>
        <end position="171"/>
    </location>
</feature>
<evidence type="ECO:0000313" key="3">
    <source>
        <dbReference type="Proteomes" id="UP000324585"/>
    </source>
</evidence>
<evidence type="ECO:0000259" key="1">
    <source>
        <dbReference type="PROSITE" id="PS51334"/>
    </source>
</evidence>
<dbReference type="InterPro" id="IPR038937">
    <property type="entry name" value="RopGEF"/>
</dbReference>
<keyword evidence="3" id="KW-1185">Reference proteome</keyword>
<gene>
    <name evidence="2" type="ORF">FVE85_8854</name>
</gene>
<dbReference type="PANTHER" id="PTHR33101:SF6">
    <property type="entry name" value="ROP GUANINE NUCLEOTIDE EXCHANGE FACTOR 1"/>
    <property type="match status" value="1"/>
</dbReference>
<dbReference type="Proteomes" id="UP000324585">
    <property type="component" value="Unassembled WGS sequence"/>
</dbReference>
<organism evidence="2 3">
    <name type="scientific">Porphyridium purpureum</name>
    <name type="common">Red alga</name>
    <name type="synonym">Porphyridium cruentum</name>
    <dbReference type="NCBI Taxonomy" id="35688"/>
    <lineage>
        <taxon>Eukaryota</taxon>
        <taxon>Rhodophyta</taxon>
        <taxon>Bangiophyceae</taxon>
        <taxon>Porphyridiales</taxon>
        <taxon>Porphyridiaceae</taxon>
        <taxon>Porphyridium</taxon>
    </lineage>
</organism>
<protein>
    <submittedName>
        <fullName evidence="2">Rop guanine nucleotide exchange factor 13</fullName>
    </submittedName>
</protein>
<evidence type="ECO:0000313" key="2">
    <source>
        <dbReference type="EMBL" id="KAA8493409.1"/>
    </source>
</evidence>